<keyword evidence="4" id="KW-1185">Reference proteome</keyword>
<dbReference type="SUPFAM" id="SSF51735">
    <property type="entry name" value="NAD(P)-binding Rossmann-fold domains"/>
    <property type="match status" value="1"/>
</dbReference>
<dbReference type="Pfam" id="PF07993">
    <property type="entry name" value="NAD_binding_4"/>
    <property type="match status" value="1"/>
</dbReference>
<keyword evidence="1" id="KW-0443">Lipid metabolism</keyword>
<dbReference type="EC" id="1.2.1.84" evidence="1"/>
<dbReference type="PANTHER" id="PTHR11011">
    <property type="entry name" value="MALE STERILITY PROTEIN 2-RELATED"/>
    <property type="match status" value="1"/>
</dbReference>
<dbReference type="OrthoDB" id="429813at2759"/>
<dbReference type="EMBL" id="JAPQKH010000007">
    <property type="protein sequence ID" value="KAJ5087707.1"/>
    <property type="molecule type" value="Genomic_DNA"/>
</dbReference>
<evidence type="ECO:0000259" key="2">
    <source>
        <dbReference type="Pfam" id="PF07993"/>
    </source>
</evidence>
<gene>
    <name evidence="3" type="ORF">N7456_011323</name>
</gene>
<evidence type="ECO:0000256" key="1">
    <source>
        <dbReference type="RuleBase" id="RU363097"/>
    </source>
</evidence>
<organism evidence="3 4">
    <name type="scientific">Penicillium angulare</name>
    <dbReference type="NCBI Taxonomy" id="116970"/>
    <lineage>
        <taxon>Eukaryota</taxon>
        <taxon>Fungi</taxon>
        <taxon>Dikarya</taxon>
        <taxon>Ascomycota</taxon>
        <taxon>Pezizomycotina</taxon>
        <taxon>Eurotiomycetes</taxon>
        <taxon>Eurotiomycetidae</taxon>
        <taxon>Eurotiales</taxon>
        <taxon>Aspergillaceae</taxon>
        <taxon>Penicillium</taxon>
    </lineage>
</organism>
<sequence length="484" mass="54569">MWEYYRGKSIFLTGGTGTLGTAILCRLLSQAAPKRIFVLCRGGPENAHAKWQKLLPEAMAAALFQSSCVTFLSGDITLKQMGLHESDWRQLKKNVQVIIHAASSVSLTCPLPKLATSIIAPSISLAETAMEFEDLQHFVYVSSAFANAHLWKTTDKSEVTVKECIYSLGPHQEVYDPHNLDEWAGFGPQTEHEWRSVLDTGTSIEFDYNDFPWPYAYAKHLTERLLINAFMQNEATEKLLIIRPSCLGPAITQPFPGYSSSTSTPSTGLAASILLYAGKHMKFPTRSTDPENEVTMDEVPIDVVVDRLLSHTAKGTFGCVHAVAGKKARLRFKDWWPVVMKERRLPWTVQPEWTFLDWHSAKLHPAAKFYVILGTSFEFGDEQASKLLPKLNAHEKLHLKLFADETDETHPYHLASRRDKIREVGMRMAKKKHLPRCFVKLCTRPGRQSGSDLACKPQHTMHEYGAKFDVSKEAESEAFRHSVH</sequence>
<name>A0A9W9K0L0_9EURO</name>
<dbReference type="Gene3D" id="3.40.50.720">
    <property type="entry name" value="NAD(P)-binding Rossmann-like Domain"/>
    <property type="match status" value="1"/>
</dbReference>
<evidence type="ECO:0000313" key="4">
    <source>
        <dbReference type="Proteomes" id="UP001149165"/>
    </source>
</evidence>
<reference evidence="3" key="1">
    <citation type="submission" date="2022-11" db="EMBL/GenBank/DDBJ databases">
        <authorList>
            <person name="Petersen C."/>
        </authorList>
    </citation>
    <scope>NUCLEOTIDE SEQUENCE</scope>
    <source>
        <strain evidence="3">IBT 30069</strain>
    </source>
</reference>
<dbReference type="GO" id="GO:0005777">
    <property type="term" value="C:peroxisome"/>
    <property type="evidence" value="ECO:0007669"/>
    <property type="project" value="TreeGrafter"/>
</dbReference>
<dbReference type="InterPro" id="IPR036291">
    <property type="entry name" value="NAD(P)-bd_dom_sf"/>
</dbReference>
<dbReference type="Proteomes" id="UP001149165">
    <property type="component" value="Unassembled WGS sequence"/>
</dbReference>
<proteinExistence type="inferred from homology"/>
<comment type="function">
    <text evidence="1">Catalyzes the reduction of fatty acyl-CoA to fatty alcohols.</text>
</comment>
<evidence type="ECO:0000313" key="3">
    <source>
        <dbReference type="EMBL" id="KAJ5087707.1"/>
    </source>
</evidence>
<dbReference type="AlphaFoldDB" id="A0A9W9K0L0"/>
<keyword evidence="1" id="KW-0560">Oxidoreductase</keyword>
<dbReference type="GO" id="GO:0080019">
    <property type="term" value="F:alcohol-forming very long-chain fatty acyl-CoA reductase activity"/>
    <property type="evidence" value="ECO:0007669"/>
    <property type="project" value="InterPro"/>
</dbReference>
<dbReference type="PANTHER" id="PTHR11011:SF45">
    <property type="entry name" value="FATTY ACYL-COA REDUCTASE CG8306-RELATED"/>
    <property type="match status" value="1"/>
</dbReference>
<comment type="caution">
    <text evidence="3">The sequence shown here is derived from an EMBL/GenBank/DDBJ whole genome shotgun (WGS) entry which is preliminary data.</text>
</comment>
<comment type="catalytic activity">
    <reaction evidence="1">
        <text>a long-chain fatty acyl-CoA + 2 NADPH + 2 H(+) = a long-chain primary fatty alcohol + 2 NADP(+) + CoA</text>
        <dbReference type="Rhea" id="RHEA:52716"/>
        <dbReference type="ChEBI" id="CHEBI:15378"/>
        <dbReference type="ChEBI" id="CHEBI:57287"/>
        <dbReference type="ChEBI" id="CHEBI:57783"/>
        <dbReference type="ChEBI" id="CHEBI:58349"/>
        <dbReference type="ChEBI" id="CHEBI:77396"/>
        <dbReference type="ChEBI" id="CHEBI:83139"/>
        <dbReference type="EC" id="1.2.1.84"/>
    </reaction>
</comment>
<reference evidence="3" key="2">
    <citation type="journal article" date="2023" name="IMA Fungus">
        <title>Comparative genomic study of the Penicillium genus elucidates a diverse pangenome and 15 lateral gene transfer events.</title>
        <authorList>
            <person name="Petersen C."/>
            <person name="Sorensen T."/>
            <person name="Nielsen M.R."/>
            <person name="Sondergaard T.E."/>
            <person name="Sorensen J.L."/>
            <person name="Fitzpatrick D.A."/>
            <person name="Frisvad J.C."/>
            <person name="Nielsen K.L."/>
        </authorList>
    </citation>
    <scope>NUCLEOTIDE SEQUENCE</scope>
    <source>
        <strain evidence="3">IBT 30069</strain>
    </source>
</reference>
<feature type="domain" description="Thioester reductase (TE)" evidence="2">
    <location>
        <begin position="12"/>
        <end position="306"/>
    </location>
</feature>
<keyword evidence="1" id="KW-0444">Lipid biosynthesis</keyword>
<comment type="similarity">
    <text evidence="1">Belongs to the fatty acyl-CoA reductase family.</text>
</comment>
<dbReference type="InterPro" id="IPR013120">
    <property type="entry name" value="FAR_NAD-bd"/>
</dbReference>
<keyword evidence="1" id="KW-0521">NADP</keyword>
<protein>
    <recommendedName>
        <fullName evidence="1">Fatty acyl-CoA reductase</fullName>
        <ecNumber evidence="1">1.2.1.84</ecNumber>
    </recommendedName>
</protein>
<dbReference type="InterPro" id="IPR026055">
    <property type="entry name" value="FAR"/>
</dbReference>
<dbReference type="GO" id="GO:0035336">
    <property type="term" value="P:long-chain fatty-acyl-CoA metabolic process"/>
    <property type="evidence" value="ECO:0007669"/>
    <property type="project" value="TreeGrafter"/>
</dbReference>
<accession>A0A9W9K0L0</accession>
<dbReference type="GO" id="GO:0102965">
    <property type="term" value="F:alcohol-forming long-chain fatty acyl-CoA reductase activity"/>
    <property type="evidence" value="ECO:0007669"/>
    <property type="project" value="UniProtKB-EC"/>
</dbReference>